<dbReference type="InterPro" id="IPR035097">
    <property type="entry name" value="M29_N-terminal"/>
</dbReference>
<reference evidence="10" key="1">
    <citation type="submission" date="2023-04" db="EMBL/GenBank/DDBJ databases">
        <title>Comparative genomic analysis of Cohnella hashimotonis sp. nov., isolated from the International Space Station.</title>
        <authorList>
            <person name="Venkateswaran K."/>
            <person name="Simpson A."/>
        </authorList>
    </citation>
    <scope>NUCLEOTIDE SEQUENCE</scope>
    <source>
        <strain evidence="10">F6_2S_P_1</strain>
    </source>
</reference>
<keyword evidence="7" id="KW-0479">Metal-binding</keyword>
<evidence type="ECO:0000313" key="10">
    <source>
        <dbReference type="EMBL" id="MDI4646596.1"/>
    </source>
</evidence>
<dbReference type="InterPro" id="IPR000787">
    <property type="entry name" value="Peptidase_M29"/>
</dbReference>
<evidence type="ECO:0000256" key="9">
    <source>
        <dbReference type="ARBA" id="ARBA00023049"/>
    </source>
</evidence>
<dbReference type="InterPro" id="IPR052170">
    <property type="entry name" value="M29_Exopeptidase"/>
</dbReference>
<evidence type="ECO:0000256" key="2">
    <source>
        <dbReference type="ARBA" id="ARBA00001946"/>
    </source>
</evidence>
<comment type="caution">
    <text evidence="10">The sequence shown here is derived from an EMBL/GenBank/DDBJ whole genome shotgun (WGS) entry which is preliminary data.</text>
</comment>
<keyword evidence="5 10" id="KW-0031">Aminopeptidase</keyword>
<comment type="cofactor">
    <cofactor evidence="2">
        <name>Mg(2+)</name>
        <dbReference type="ChEBI" id="CHEBI:18420"/>
    </cofactor>
</comment>
<sequence>MSEFERDLSKYAELIVKIGANVQPGQDVYVSSQIEGAPLARLVVEHAYKAGAGNVIVDWADDALTRLKYDHAATDVFTQFPQWEKLRRNEVVERGGCFIFLNSSNPDLLSGVDPQKIGKYQKAAGEALAVYRQATASDKIAWTIAGSATKAWASKVFPGESVEVSVRKLWQAIFDAVRLHAEDPVDNWRAHDASLQERAAWLNEQRFAKLHYRAPGTDLTIGLPKGHLWMTAGGTKPDGVGFMKNMPTEEVFTVPRRDGASGYVSSSKPLSYSGTLIDRFKLTFENGRIVGVEAEEGEEILRQIVETDDGSHYLGEVALVPHRSPISNANLLFYNTLFDENASNHLAIGLGFPFTLEGGKTMSPEELREAGVNASVVHVDFMVGRADMDIDGILEDGTAVPVFRGGNWAN</sequence>
<protein>
    <submittedName>
        <fullName evidence="10">Aminopeptidase</fullName>
    </submittedName>
</protein>
<dbReference type="Gene3D" id="3.40.1830.10">
    <property type="entry name" value="Thermophilic metalloprotease (M29)"/>
    <property type="match status" value="1"/>
</dbReference>
<keyword evidence="6" id="KW-0645">Protease</keyword>
<evidence type="ECO:0000256" key="1">
    <source>
        <dbReference type="ARBA" id="ARBA00001941"/>
    </source>
</evidence>
<dbReference type="Pfam" id="PF02073">
    <property type="entry name" value="Peptidase_M29"/>
    <property type="match status" value="1"/>
</dbReference>
<evidence type="ECO:0000256" key="5">
    <source>
        <dbReference type="ARBA" id="ARBA00022438"/>
    </source>
</evidence>
<comment type="similarity">
    <text evidence="4">Belongs to the peptidase M29 family.</text>
</comment>
<evidence type="ECO:0000256" key="7">
    <source>
        <dbReference type="ARBA" id="ARBA00022723"/>
    </source>
</evidence>
<evidence type="ECO:0000256" key="8">
    <source>
        <dbReference type="ARBA" id="ARBA00022801"/>
    </source>
</evidence>
<dbReference type="PRINTS" id="PR00919">
    <property type="entry name" value="THERMOPTASE"/>
</dbReference>
<keyword evidence="11" id="KW-1185">Reference proteome</keyword>
<evidence type="ECO:0000256" key="3">
    <source>
        <dbReference type="ARBA" id="ARBA00001947"/>
    </source>
</evidence>
<dbReference type="GO" id="GO:0004177">
    <property type="term" value="F:aminopeptidase activity"/>
    <property type="evidence" value="ECO:0007669"/>
    <property type="project" value="UniProtKB-KW"/>
</dbReference>
<dbReference type="PANTHER" id="PTHR34448:SF3">
    <property type="entry name" value="AMINOPEPTIDASE AMPS"/>
    <property type="match status" value="1"/>
</dbReference>
<dbReference type="SUPFAM" id="SSF144052">
    <property type="entry name" value="Thermophilic metalloprotease-like"/>
    <property type="match status" value="1"/>
</dbReference>
<comment type="cofactor">
    <cofactor evidence="1">
        <name>Co(2+)</name>
        <dbReference type="ChEBI" id="CHEBI:48828"/>
    </cofactor>
</comment>
<evidence type="ECO:0000313" key="11">
    <source>
        <dbReference type="Proteomes" id="UP001161691"/>
    </source>
</evidence>
<keyword evidence="9" id="KW-0482">Metalloprotease</keyword>
<dbReference type="PANTHER" id="PTHR34448">
    <property type="entry name" value="AMINOPEPTIDASE"/>
    <property type="match status" value="1"/>
</dbReference>
<gene>
    <name evidence="10" type="ORF">KB449_16585</name>
</gene>
<dbReference type="RefSeq" id="WP_282909433.1">
    <property type="nucleotide sequence ID" value="NZ_JAGRPV010000001.1"/>
</dbReference>
<evidence type="ECO:0000256" key="4">
    <source>
        <dbReference type="ARBA" id="ARBA00008236"/>
    </source>
</evidence>
<dbReference type="Proteomes" id="UP001161691">
    <property type="component" value="Unassembled WGS sequence"/>
</dbReference>
<dbReference type="EMBL" id="JAGRPV010000001">
    <property type="protein sequence ID" value="MDI4646596.1"/>
    <property type="molecule type" value="Genomic_DNA"/>
</dbReference>
<organism evidence="10 11">
    <name type="scientific">Cohnella hashimotonis</name>
    <dbReference type="NCBI Taxonomy" id="2826895"/>
    <lineage>
        <taxon>Bacteria</taxon>
        <taxon>Bacillati</taxon>
        <taxon>Bacillota</taxon>
        <taxon>Bacilli</taxon>
        <taxon>Bacillales</taxon>
        <taxon>Paenibacillaceae</taxon>
        <taxon>Cohnella</taxon>
    </lineage>
</organism>
<proteinExistence type="inferred from homology"/>
<accession>A0ABT6TID5</accession>
<keyword evidence="8" id="KW-0378">Hydrolase</keyword>
<name>A0ABT6TID5_9BACL</name>
<comment type="cofactor">
    <cofactor evidence="3">
        <name>Zn(2+)</name>
        <dbReference type="ChEBI" id="CHEBI:29105"/>
    </cofactor>
</comment>
<evidence type="ECO:0000256" key="6">
    <source>
        <dbReference type="ARBA" id="ARBA00022670"/>
    </source>
</evidence>